<dbReference type="GeneID" id="106571666"/>
<evidence type="ECO:0000259" key="7">
    <source>
        <dbReference type="SMART" id="SM00852"/>
    </source>
</evidence>
<dbReference type="Gene3D" id="3.90.105.10">
    <property type="entry name" value="Molybdopterin biosynthesis moea protein, domain 2"/>
    <property type="match status" value="1"/>
</dbReference>
<protein>
    <submittedName>
        <fullName evidence="9">Gephyrin isoform X8</fullName>
    </submittedName>
</protein>
<dbReference type="InterPro" id="IPR036425">
    <property type="entry name" value="MoaB/Mog-like_dom_sf"/>
</dbReference>
<evidence type="ECO:0000256" key="6">
    <source>
        <dbReference type="SAM" id="MobiDB-lite"/>
    </source>
</evidence>
<dbReference type="Pfam" id="PF03454">
    <property type="entry name" value="MoeA_C"/>
    <property type="match status" value="1"/>
</dbReference>
<dbReference type="InterPro" id="IPR036135">
    <property type="entry name" value="MoeA_linker/N_sf"/>
</dbReference>
<reference evidence="9" key="1">
    <citation type="submission" date="2025-08" db="UniProtKB">
        <authorList>
            <consortium name="RefSeq"/>
        </authorList>
    </citation>
    <scope>IDENTIFICATION</scope>
</reference>
<organism evidence="8 9">
    <name type="scientific">Salmo salar</name>
    <name type="common">Atlantic salmon</name>
    <dbReference type="NCBI Taxonomy" id="8030"/>
    <lineage>
        <taxon>Eukaryota</taxon>
        <taxon>Metazoa</taxon>
        <taxon>Chordata</taxon>
        <taxon>Craniata</taxon>
        <taxon>Vertebrata</taxon>
        <taxon>Euteleostomi</taxon>
        <taxon>Actinopterygii</taxon>
        <taxon>Neopterygii</taxon>
        <taxon>Teleostei</taxon>
        <taxon>Protacanthopterygii</taxon>
        <taxon>Salmoniformes</taxon>
        <taxon>Salmonidae</taxon>
        <taxon>Salmoninae</taxon>
        <taxon>Salmo</taxon>
    </lineage>
</organism>
<keyword evidence="8" id="KW-1185">Reference proteome</keyword>
<comment type="pathway">
    <text evidence="1 5">Cofactor biosynthesis; molybdopterin biosynthesis.</text>
</comment>
<dbReference type="InterPro" id="IPR005111">
    <property type="entry name" value="MoeA_C_domain_IV"/>
</dbReference>
<comment type="similarity">
    <text evidence="3">In the C-terminal section; belongs to the MoeA family.</text>
</comment>
<dbReference type="SUPFAM" id="SSF63867">
    <property type="entry name" value="MoeA C-terminal domain-like"/>
    <property type="match status" value="1"/>
</dbReference>
<evidence type="ECO:0000313" key="8">
    <source>
        <dbReference type="Proteomes" id="UP001652741"/>
    </source>
</evidence>
<dbReference type="InterPro" id="IPR008284">
    <property type="entry name" value="MoCF_biosynth_CS"/>
</dbReference>
<dbReference type="Proteomes" id="UP001652741">
    <property type="component" value="Chromosome ssa15"/>
</dbReference>
<evidence type="ECO:0000256" key="3">
    <source>
        <dbReference type="ARBA" id="ARBA00008339"/>
    </source>
</evidence>
<dbReference type="PANTHER" id="PTHR10192:SF32">
    <property type="entry name" value="GEPHYRIN B ISOFORM X1"/>
    <property type="match status" value="1"/>
</dbReference>
<feature type="compositionally biased region" description="Pro residues" evidence="6">
    <location>
        <begin position="187"/>
        <end position="199"/>
    </location>
</feature>
<dbReference type="Gene3D" id="2.40.340.10">
    <property type="entry name" value="MoeA, C-terminal, domain IV"/>
    <property type="match status" value="1"/>
</dbReference>
<dbReference type="SUPFAM" id="SSF63882">
    <property type="entry name" value="MoeA N-terminal region -like"/>
    <property type="match status" value="1"/>
</dbReference>
<feature type="region of interest" description="Disordered" evidence="6">
    <location>
        <begin position="265"/>
        <end position="293"/>
    </location>
</feature>
<dbReference type="RefSeq" id="XP_045551759.1">
    <property type="nucleotide sequence ID" value="XM_045695803.1"/>
</dbReference>
<comment type="similarity">
    <text evidence="5">Belongs to the MoeA family.</text>
</comment>
<dbReference type="CDD" id="cd00886">
    <property type="entry name" value="MogA_MoaB"/>
    <property type="match status" value="1"/>
</dbReference>
<feature type="region of interest" description="Disordered" evidence="6">
    <location>
        <begin position="182"/>
        <end position="234"/>
    </location>
</feature>
<dbReference type="InterPro" id="IPR005110">
    <property type="entry name" value="MoeA_linker/N"/>
</dbReference>
<comment type="cofactor">
    <cofactor evidence="5">
        <name>Mg(2+)</name>
        <dbReference type="ChEBI" id="CHEBI:18420"/>
    </cofactor>
</comment>
<dbReference type="SMART" id="SM00852">
    <property type="entry name" value="MoCF_biosynth"/>
    <property type="match status" value="2"/>
</dbReference>
<evidence type="ECO:0000256" key="4">
    <source>
        <dbReference type="ARBA" id="ARBA00023150"/>
    </source>
</evidence>
<keyword evidence="5" id="KW-0500">Molybdenum</keyword>
<dbReference type="Gene3D" id="2.170.190.11">
    <property type="entry name" value="Molybdopterin biosynthesis moea protein, domain 3"/>
    <property type="match status" value="1"/>
</dbReference>
<feature type="domain" description="MoaB/Mog" evidence="7">
    <location>
        <begin position="546"/>
        <end position="695"/>
    </location>
</feature>
<evidence type="ECO:0000256" key="5">
    <source>
        <dbReference type="RuleBase" id="RU365090"/>
    </source>
</evidence>
<dbReference type="NCBIfam" id="NF045515">
    <property type="entry name" value="Glp_gephyrin"/>
    <property type="match status" value="1"/>
</dbReference>
<evidence type="ECO:0000313" key="9">
    <source>
        <dbReference type="RefSeq" id="XP_045551759.1"/>
    </source>
</evidence>
<dbReference type="Pfam" id="PF03453">
    <property type="entry name" value="MoeA_N"/>
    <property type="match status" value="1"/>
</dbReference>
<feature type="domain" description="MoaB/Mog" evidence="7">
    <location>
        <begin position="18"/>
        <end position="165"/>
    </location>
</feature>
<dbReference type="SUPFAM" id="SSF53218">
    <property type="entry name" value="Molybdenum cofactor biosynthesis proteins"/>
    <property type="match status" value="2"/>
</dbReference>
<dbReference type="InterPro" id="IPR036688">
    <property type="entry name" value="MoeA_C_domain_IV_sf"/>
</dbReference>
<feature type="compositionally biased region" description="Polar residues" evidence="6">
    <location>
        <begin position="266"/>
        <end position="289"/>
    </location>
</feature>
<comment type="catalytic activity">
    <reaction evidence="5">
        <text>molybdopterin + ATP + H(+) = adenylyl-molybdopterin + diphosphate</text>
        <dbReference type="Rhea" id="RHEA:31331"/>
        <dbReference type="ChEBI" id="CHEBI:15378"/>
        <dbReference type="ChEBI" id="CHEBI:30616"/>
        <dbReference type="ChEBI" id="CHEBI:33019"/>
        <dbReference type="ChEBI" id="CHEBI:58698"/>
        <dbReference type="ChEBI" id="CHEBI:62727"/>
    </reaction>
</comment>
<dbReference type="InterPro" id="IPR001453">
    <property type="entry name" value="MoaB/Mog_dom"/>
</dbReference>
<keyword evidence="5" id="KW-0479">Metal-binding</keyword>
<dbReference type="Gene3D" id="3.40.980.10">
    <property type="entry name" value="MoaB/Mog-like domain"/>
    <property type="match status" value="2"/>
</dbReference>
<sequence length="786" mass="85349">MASDGMILTNHDHQIRVGVLTVSDSCFRNLAEDRSGINLKDLVHDPSLLGGFISAYKIVPDEIDEIKETLVDWCDEKELNLILTTGGTGFAPRDVTPEATREVIEREAPGMSLAMLMGSLNVTPLGMLSRPVCGIRGKTLIINLPGSKKGSQECFQFILPALPHAIDLLRDAVVKVKEAVDELEDLPSPPPPLSPPPNSSPRRQTEDKGVQCEEEDDEKKDSGVASTEDSSSSHITAASIAAKVTNGEIPDSIISRGVQVLPRDTASLSTTPSESPRAQATSRLSTASCPTPKARLPSCSSTLSIAEASRREFRAHLDEVITLKSRYSTLDQVQSRCSSKENILRSSHSAVDITKVARRHRMSPFPLTSMDKAFITVLEMTAILGTEIINYRDGMGRVLAQDVYAKDNLPPFPASVKDGYAVRAADGPGDRFIIGESQAGEQPTHTVMPGQVMRVTTGAPIPCGADAVVQVEDTELLRESEDGTEELEVRILVQARPGQDIRPIGHDIKRGECVLSKGTHMGPSEIGLLATVGVTEVEVQKFPVVAVMSTGNELLNPEDDLHPGKIRDSNRSTLLATIQEHGYPTINLGIVGDNPDDLLNALNEGISRADVIITSGGVSMGEKVCEQIDYLKQVLDIDLHAQIHFGRVFMKPGLPTTFATLDMDGARKLIFALPGSNPVSAVVTCNLFVIPALRKMQGILDPRPTIIKARLSCDVKLDPRPEYHRCILTWHHQEPLPWAQSTGNQVSSRLMSMRSANGLLMLPPKTEQYVELHKGEVVDVMVIGRL</sequence>
<keyword evidence="4 5" id="KW-0501">Molybdenum cofactor biosynthesis</keyword>
<dbReference type="NCBIfam" id="TIGR00177">
    <property type="entry name" value="molyb_syn"/>
    <property type="match status" value="1"/>
</dbReference>
<accession>A0ABM3CYX6</accession>
<comment type="catalytic activity">
    <reaction evidence="5">
        <text>adenylyl-molybdopterin + molybdate = Mo-molybdopterin + AMP + H(+)</text>
        <dbReference type="Rhea" id="RHEA:35047"/>
        <dbReference type="ChEBI" id="CHEBI:15378"/>
        <dbReference type="ChEBI" id="CHEBI:36264"/>
        <dbReference type="ChEBI" id="CHEBI:62727"/>
        <dbReference type="ChEBI" id="CHEBI:71302"/>
        <dbReference type="ChEBI" id="CHEBI:456215"/>
    </reaction>
</comment>
<dbReference type="PROSITE" id="PS01078">
    <property type="entry name" value="MOCF_BIOSYNTHESIS_1"/>
    <property type="match status" value="1"/>
</dbReference>
<name>A0ABM3CYX6_SALSA</name>
<comment type="similarity">
    <text evidence="2">In the N-terminal section; belongs to the MoaB/Mog family.</text>
</comment>
<keyword evidence="5" id="KW-0808">Transferase</keyword>
<dbReference type="PANTHER" id="PTHR10192">
    <property type="entry name" value="MOLYBDOPTERIN BIOSYNTHESIS PROTEIN"/>
    <property type="match status" value="1"/>
</dbReference>
<dbReference type="CDD" id="cd00887">
    <property type="entry name" value="MoeA"/>
    <property type="match status" value="1"/>
</dbReference>
<dbReference type="Pfam" id="PF00994">
    <property type="entry name" value="MoCF_biosynth"/>
    <property type="match status" value="2"/>
</dbReference>
<proteinExistence type="inferred from homology"/>
<evidence type="ECO:0000256" key="2">
    <source>
        <dbReference type="ARBA" id="ARBA00007589"/>
    </source>
</evidence>
<gene>
    <name evidence="9" type="primary">LOC106571666</name>
</gene>
<evidence type="ECO:0000256" key="1">
    <source>
        <dbReference type="ARBA" id="ARBA00005046"/>
    </source>
</evidence>
<keyword evidence="5" id="KW-0460">Magnesium</keyword>
<comment type="function">
    <text evidence="5">Catalyzes two steps in the biosynthesis of the molybdenum cofactor. In the first step, molybdopterin is adenylated. Subsequently, molybdate is inserted into adenylated molybdopterin and AMP is released.</text>
</comment>
<dbReference type="InterPro" id="IPR038987">
    <property type="entry name" value="MoeA-like"/>
</dbReference>